<dbReference type="CDD" id="cd00067">
    <property type="entry name" value="GAL4"/>
    <property type="match status" value="1"/>
</dbReference>
<feature type="compositionally biased region" description="Low complexity" evidence="6">
    <location>
        <begin position="163"/>
        <end position="175"/>
    </location>
</feature>
<evidence type="ECO:0000313" key="9">
    <source>
        <dbReference type="Proteomes" id="UP001565368"/>
    </source>
</evidence>
<feature type="region of interest" description="Disordered" evidence="6">
    <location>
        <begin position="786"/>
        <end position="806"/>
    </location>
</feature>
<dbReference type="SMART" id="SM00066">
    <property type="entry name" value="GAL4"/>
    <property type="match status" value="1"/>
</dbReference>
<evidence type="ECO:0000256" key="2">
    <source>
        <dbReference type="ARBA" id="ARBA00022723"/>
    </source>
</evidence>
<evidence type="ECO:0000256" key="6">
    <source>
        <dbReference type="SAM" id="MobiDB-lite"/>
    </source>
</evidence>
<dbReference type="Pfam" id="PF00172">
    <property type="entry name" value="Zn_clus"/>
    <property type="match status" value="1"/>
</dbReference>
<evidence type="ECO:0000256" key="1">
    <source>
        <dbReference type="ARBA" id="ARBA00004123"/>
    </source>
</evidence>
<feature type="region of interest" description="Disordered" evidence="6">
    <location>
        <begin position="1"/>
        <end position="52"/>
    </location>
</feature>
<gene>
    <name evidence="8" type="ORF">Q8F55_000394</name>
</gene>
<dbReference type="RefSeq" id="XP_069212591.1">
    <property type="nucleotide sequence ID" value="XM_069349047.1"/>
</dbReference>
<dbReference type="InterPro" id="IPR050815">
    <property type="entry name" value="TF_fung"/>
</dbReference>
<keyword evidence="9" id="KW-1185">Reference proteome</keyword>
<dbReference type="InterPro" id="IPR036864">
    <property type="entry name" value="Zn2-C6_fun-type_DNA-bd_sf"/>
</dbReference>
<keyword evidence="4" id="KW-0804">Transcription</keyword>
<name>A0ABR3QDB3_9TREE</name>
<dbReference type="EMBL" id="JBBXJM010000001">
    <property type="protein sequence ID" value="KAL1412647.1"/>
    <property type="molecule type" value="Genomic_DNA"/>
</dbReference>
<dbReference type="InterPro" id="IPR001138">
    <property type="entry name" value="Zn2Cys6_DnaBD"/>
</dbReference>
<feature type="compositionally biased region" description="Low complexity" evidence="6">
    <location>
        <begin position="893"/>
        <end position="905"/>
    </location>
</feature>
<evidence type="ECO:0000256" key="5">
    <source>
        <dbReference type="ARBA" id="ARBA00023242"/>
    </source>
</evidence>
<feature type="compositionally biased region" description="Low complexity" evidence="6">
    <location>
        <begin position="1"/>
        <end position="38"/>
    </location>
</feature>
<keyword evidence="5" id="KW-0539">Nucleus</keyword>
<feature type="region of interest" description="Disordered" evidence="6">
    <location>
        <begin position="140"/>
        <end position="181"/>
    </location>
</feature>
<dbReference type="Pfam" id="PF04082">
    <property type="entry name" value="Fungal_trans"/>
    <property type="match status" value="1"/>
</dbReference>
<reference evidence="8 9" key="1">
    <citation type="submission" date="2023-08" db="EMBL/GenBank/DDBJ databases">
        <title>Annotated Genome Sequence of Vanrija albida AlHP1.</title>
        <authorList>
            <person name="Herzog R."/>
        </authorList>
    </citation>
    <scope>NUCLEOTIDE SEQUENCE [LARGE SCALE GENOMIC DNA]</scope>
    <source>
        <strain evidence="8 9">AlHP1</strain>
    </source>
</reference>
<feature type="region of interest" description="Disordered" evidence="6">
    <location>
        <begin position="90"/>
        <end position="126"/>
    </location>
</feature>
<evidence type="ECO:0000313" key="8">
    <source>
        <dbReference type="EMBL" id="KAL1412647.1"/>
    </source>
</evidence>
<dbReference type="PROSITE" id="PS50048">
    <property type="entry name" value="ZN2_CY6_FUNGAL_2"/>
    <property type="match status" value="1"/>
</dbReference>
<feature type="region of interest" description="Disordered" evidence="6">
    <location>
        <begin position="828"/>
        <end position="859"/>
    </location>
</feature>
<dbReference type="CDD" id="cd12148">
    <property type="entry name" value="fungal_TF_MHR"/>
    <property type="match status" value="1"/>
</dbReference>
<evidence type="ECO:0000256" key="4">
    <source>
        <dbReference type="ARBA" id="ARBA00023163"/>
    </source>
</evidence>
<dbReference type="SUPFAM" id="SSF57701">
    <property type="entry name" value="Zn2/Cys6 DNA-binding domain"/>
    <property type="match status" value="1"/>
</dbReference>
<dbReference type="GeneID" id="95981437"/>
<protein>
    <recommendedName>
        <fullName evidence="7">Zn(2)-C6 fungal-type domain-containing protein</fullName>
    </recommendedName>
</protein>
<feature type="compositionally biased region" description="Polar residues" evidence="6">
    <location>
        <begin position="841"/>
        <end position="856"/>
    </location>
</feature>
<proteinExistence type="predicted"/>
<feature type="region of interest" description="Disordered" evidence="6">
    <location>
        <begin position="893"/>
        <end position="915"/>
    </location>
</feature>
<dbReference type="PANTHER" id="PTHR47338">
    <property type="entry name" value="ZN(II)2CYS6 TRANSCRIPTION FACTOR (EUROFUNG)-RELATED"/>
    <property type="match status" value="1"/>
</dbReference>
<comment type="subcellular location">
    <subcellularLocation>
        <location evidence="1">Nucleus</location>
    </subcellularLocation>
</comment>
<evidence type="ECO:0000259" key="7">
    <source>
        <dbReference type="PROSITE" id="PS50048"/>
    </source>
</evidence>
<dbReference type="Gene3D" id="4.10.240.10">
    <property type="entry name" value="Zn(2)-C6 fungal-type DNA-binding domain"/>
    <property type="match status" value="1"/>
</dbReference>
<comment type="caution">
    <text evidence="8">The sequence shown here is derived from an EMBL/GenBank/DDBJ whole genome shotgun (WGS) entry which is preliminary data.</text>
</comment>
<dbReference type="SMART" id="SM00906">
    <property type="entry name" value="Fungal_trans"/>
    <property type="match status" value="1"/>
</dbReference>
<dbReference type="InterPro" id="IPR007219">
    <property type="entry name" value="XnlR_reg_dom"/>
</dbReference>
<feature type="domain" description="Zn(2)-C6 fungal-type" evidence="7">
    <location>
        <begin position="58"/>
        <end position="104"/>
    </location>
</feature>
<dbReference type="PANTHER" id="PTHR47338:SF29">
    <property type="entry name" value="ZN(2)-C6 FUNGAL-TYPE DOMAIN-CONTAINING PROTEIN"/>
    <property type="match status" value="1"/>
</dbReference>
<keyword evidence="2" id="KW-0479">Metal-binding</keyword>
<sequence>MPPAASNSSAANASGASAGGAKSTSTSSATATNSSTANPPRPPRKLNRSANQLHRNQACLPCRRRRIKCDAGRPHCASCVRSFRFLARTQPDPERDSQGIQCQYEDGDEGEGDDGMSSQNEDPREAVRKLEARITELQTTLAQMTTPGGEGPPRPGDDDLGWASSAQAQPHPSASTLDIQRTNGVPDFLDVNNMRDPEPPTYVSGLTGIPGVAQVPLLSSRHNGPASEAPDQHAMLVDLGFSGFVSHPPDVQPNATAPAVSTVIDDDAGKVGGAFLDIIWPGWPPRLPTPAMLEHLVGTFFTMVPSISRILHRKSFMARLALPPTHANFPHTGLLHAICAVTARYSAAVYTISVEESMTQTNARLHGLYKRPAGMSADEEATSQACFGERHAAFARLELRPGEATGRKLLEICQAQTILITFYQQHAKWIDGWGMTGQATRFCVPLGLLQDTKVRGHVRNAIIPPYQEDWDREERRILMSYIFCQDFMCSATSGWPNALALDEVMSRLPAGREDFDRGSEVPENPQTWHSPDLYTTHPVADPFVIFAKGLHLLGQIIKFRRKCQALPDVMRAYNTPLFKKLDNDVTAFRFSFPSSLRDPLRTFNNAKGIDADLVSAHLIPHIAAINLHEPFADVTNPQDPASNRILGEARACLSLVYLLASTALDFSYVLSPVNSFYFFAACRTFVLFYQRALEIRDLQAAKLLLSEIDVFRMTFASMGKRFPLGARHGGMIDKMLQECHAELAVEPEAVRDDGLALGAIALPEVDLRQHQAFPFDRSADYDLEGKRLNGSSPDSLGTLPYEPTGRPELVMDRNHPFSLLFLTPGTTLREKVDQSRGRAPSNKSSPSTHSITTPEQIYSMPPDQITAPTLFPPSVSDPGAFGWLQFVPPTTTLSSNLSSSSSLTPEEQLSAPGSV</sequence>
<evidence type="ECO:0000256" key="3">
    <source>
        <dbReference type="ARBA" id="ARBA00023015"/>
    </source>
</evidence>
<keyword evidence="3" id="KW-0805">Transcription regulation</keyword>
<organism evidence="8 9">
    <name type="scientific">Vanrija albida</name>
    <dbReference type="NCBI Taxonomy" id="181172"/>
    <lineage>
        <taxon>Eukaryota</taxon>
        <taxon>Fungi</taxon>
        <taxon>Dikarya</taxon>
        <taxon>Basidiomycota</taxon>
        <taxon>Agaricomycotina</taxon>
        <taxon>Tremellomycetes</taxon>
        <taxon>Trichosporonales</taxon>
        <taxon>Trichosporonaceae</taxon>
        <taxon>Vanrija</taxon>
    </lineage>
</organism>
<dbReference type="Proteomes" id="UP001565368">
    <property type="component" value="Unassembled WGS sequence"/>
</dbReference>
<feature type="compositionally biased region" description="Acidic residues" evidence="6">
    <location>
        <begin position="105"/>
        <end position="114"/>
    </location>
</feature>
<accession>A0ABR3QDB3</accession>